<keyword evidence="3" id="KW-1185">Reference proteome</keyword>
<name>A0A381J7I5_9CLOT</name>
<keyword evidence="1" id="KW-0812">Transmembrane</keyword>
<protein>
    <submittedName>
        <fullName evidence="2">Prepilin-type N-terminal cleavage/methylation domain-containing protein</fullName>
    </submittedName>
</protein>
<evidence type="ECO:0000313" key="3">
    <source>
        <dbReference type="Proteomes" id="UP000254664"/>
    </source>
</evidence>
<dbReference type="OrthoDB" id="1933775at2"/>
<gene>
    <name evidence="2" type="ORF">NCTC9836_01528</name>
</gene>
<keyword evidence="1" id="KW-0472">Membrane</keyword>
<dbReference type="RefSeq" id="WP_115641180.1">
    <property type="nucleotide sequence ID" value="NZ_UFWZ01000001.1"/>
</dbReference>
<reference evidence="2 3" key="1">
    <citation type="submission" date="2018-06" db="EMBL/GenBank/DDBJ databases">
        <authorList>
            <consortium name="Pathogen Informatics"/>
            <person name="Doyle S."/>
        </authorList>
    </citation>
    <scope>NUCLEOTIDE SEQUENCE [LARGE SCALE GENOMIC DNA]</scope>
    <source>
        <strain evidence="2 3">NCTC9836</strain>
    </source>
</reference>
<dbReference type="AlphaFoldDB" id="A0A381J7I5"/>
<organism evidence="2 3">
    <name type="scientific">Clostridium putrefaciens</name>
    <dbReference type="NCBI Taxonomy" id="99675"/>
    <lineage>
        <taxon>Bacteria</taxon>
        <taxon>Bacillati</taxon>
        <taxon>Bacillota</taxon>
        <taxon>Clostridia</taxon>
        <taxon>Eubacteriales</taxon>
        <taxon>Clostridiaceae</taxon>
        <taxon>Clostridium</taxon>
    </lineage>
</organism>
<evidence type="ECO:0000256" key="1">
    <source>
        <dbReference type="SAM" id="Phobius"/>
    </source>
</evidence>
<keyword evidence="1" id="KW-1133">Transmembrane helix</keyword>
<dbReference type="Proteomes" id="UP000254664">
    <property type="component" value="Unassembled WGS sequence"/>
</dbReference>
<evidence type="ECO:0000313" key="2">
    <source>
        <dbReference type="EMBL" id="SUY47201.1"/>
    </source>
</evidence>
<proteinExistence type="predicted"/>
<accession>A0A381J7I5</accession>
<sequence length="153" mass="17752">MNKGKKKGFTILEFIISFAISMTIASILFILILMCIKDNQKDNKDYVNCIYLKQAVDIIERELDKGRYTVQIKNNSIILKEIKKDNPIEKEITKTKENRVVSIIKINNSVQTSNNIIKNVKEFYVEQKGDLIFIKIVLMEGEIIERCLPIIKI</sequence>
<dbReference type="EMBL" id="UFWZ01000001">
    <property type="protein sequence ID" value="SUY47201.1"/>
    <property type="molecule type" value="Genomic_DNA"/>
</dbReference>
<feature type="transmembrane region" description="Helical" evidence="1">
    <location>
        <begin position="12"/>
        <end position="34"/>
    </location>
</feature>